<feature type="signal peptide" evidence="1">
    <location>
        <begin position="1"/>
        <end position="22"/>
    </location>
</feature>
<name>A0A1X7MU46_9HYPH</name>
<dbReference type="EMBL" id="FXBL01000004">
    <property type="protein sequence ID" value="SMH27473.1"/>
    <property type="molecule type" value="Genomic_DNA"/>
</dbReference>
<dbReference type="Gene3D" id="2.60.40.1880">
    <property type="entry name" value="Invasion associated locus B (IalB) protein"/>
    <property type="match status" value="1"/>
</dbReference>
<dbReference type="InterPro" id="IPR038696">
    <property type="entry name" value="IalB_sf"/>
</dbReference>
<keyword evidence="3" id="KW-1185">Reference proteome</keyword>
<evidence type="ECO:0008006" key="4">
    <source>
        <dbReference type="Google" id="ProtNLM"/>
    </source>
</evidence>
<reference evidence="3" key="1">
    <citation type="submission" date="2017-04" db="EMBL/GenBank/DDBJ databases">
        <authorList>
            <person name="Varghese N."/>
            <person name="Submissions S."/>
        </authorList>
    </citation>
    <scope>NUCLEOTIDE SEQUENCE [LARGE SCALE GENOMIC DNA]</scope>
    <source>
        <strain evidence="3">B5P</strain>
    </source>
</reference>
<gene>
    <name evidence="2" type="ORF">SAMN02982922_0530</name>
</gene>
<sequence length="168" mass="18118">MHKTLPFLIAGAMLAAGGIAQAQNIAKIGQKGDWALYSYNDEKGKVCYTLTIPTDKQPPSLDHGKSMYFVVSQKPGQNVSFEPQFNASYNFQENSKVEVTVGDKKFAMFTKGNRAWVENAAEEPALIAAMRAGADMKVAAKSGRGNPTSYVFSLKGISAALTDISNCK</sequence>
<dbReference type="AlphaFoldDB" id="A0A1X7MU46"/>
<keyword evidence="1" id="KW-0732">Signal</keyword>
<protein>
    <recommendedName>
        <fullName evidence="4">Invasion associated locus B (IalB) protein</fullName>
    </recommendedName>
</protein>
<evidence type="ECO:0000256" key="1">
    <source>
        <dbReference type="SAM" id="SignalP"/>
    </source>
</evidence>
<evidence type="ECO:0000313" key="2">
    <source>
        <dbReference type="EMBL" id="SMH27473.1"/>
    </source>
</evidence>
<dbReference type="Pfam" id="PF06776">
    <property type="entry name" value="IalB"/>
    <property type="match status" value="1"/>
</dbReference>
<accession>A0A1X7MU46</accession>
<dbReference type="Proteomes" id="UP000193083">
    <property type="component" value="Unassembled WGS sequence"/>
</dbReference>
<dbReference type="InterPro" id="IPR010642">
    <property type="entry name" value="Invasion_prot_B"/>
</dbReference>
<proteinExistence type="predicted"/>
<dbReference type="RefSeq" id="WP_085462733.1">
    <property type="nucleotide sequence ID" value="NZ_FXBL01000004.1"/>
</dbReference>
<organism evidence="2 3">
    <name type="scientific">Mesorhizobium australicum</name>
    <dbReference type="NCBI Taxonomy" id="536018"/>
    <lineage>
        <taxon>Bacteria</taxon>
        <taxon>Pseudomonadati</taxon>
        <taxon>Pseudomonadota</taxon>
        <taxon>Alphaproteobacteria</taxon>
        <taxon>Hyphomicrobiales</taxon>
        <taxon>Phyllobacteriaceae</taxon>
        <taxon>Mesorhizobium</taxon>
    </lineage>
</organism>
<evidence type="ECO:0000313" key="3">
    <source>
        <dbReference type="Proteomes" id="UP000193083"/>
    </source>
</evidence>
<dbReference type="OrthoDB" id="9806572at2"/>
<feature type="chain" id="PRO_5012937024" description="Invasion associated locus B (IalB) protein" evidence="1">
    <location>
        <begin position="23"/>
        <end position="168"/>
    </location>
</feature>